<organism evidence="1 2">
    <name type="scientific">Araneus ventricosus</name>
    <name type="common">Orbweaver spider</name>
    <name type="synonym">Epeira ventricosa</name>
    <dbReference type="NCBI Taxonomy" id="182803"/>
    <lineage>
        <taxon>Eukaryota</taxon>
        <taxon>Metazoa</taxon>
        <taxon>Ecdysozoa</taxon>
        <taxon>Arthropoda</taxon>
        <taxon>Chelicerata</taxon>
        <taxon>Arachnida</taxon>
        <taxon>Araneae</taxon>
        <taxon>Araneomorphae</taxon>
        <taxon>Entelegynae</taxon>
        <taxon>Araneoidea</taxon>
        <taxon>Araneidae</taxon>
        <taxon>Araneus</taxon>
    </lineage>
</organism>
<sequence>MRVRLSGRKCFGRWAQNALASSRTVGTFPSASGRPEGVNDCVDKEVLENFDFVIPDRRVPQLILYNVDKEINQDTLQAGLLAENVSYMFI</sequence>
<proteinExistence type="predicted"/>
<keyword evidence="2" id="KW-1185">Reference proteome</keyword>
<dbReference type="AlphaFoldDB" id="A0A4Y2QP70"/>
<evidence type="ECO:0000313" key="2">
    <source>
        <dbReference type="Proteomes" id="UP000499080"/>
    </source>
</evidence>
<reference evidence="1 2" key="1">
    <citation type="journal article" date="2019" name="Sci. Rep.">
        <title>Orb-weaving spider Araneus ventricosus genome elucidates the spidroin gene catalogue.</title>
        <authorList>
            <person name="Kono N."/>
            <person name="Nakamura H."/>
            <person name="Ohtoshi R."/>
            <person name="Moran D.A.P."/>
            <person name="Shinohara A."/>
            <person name="Yoshida Y."/>
            <person name="Fujiwara M."/>
            <person name="Mori M."/>
            <person name="Tomita M."/>
            <person name="Arakawa K."/>
        </authorList>
    </citation>
    <scope>NUCLEOTIDE SEQUENCE [LARGE SCALE GENOMIC DNA]</scope>
</reference>
<dbReference type="EMBL" id="BGPR01014428">
    <property type="protein sequence ID" value="GBN65164.1"/>
    <property type="molecule type" value="Genomic_DNA"/>
</dbReference>
<name>A0A4Y2QP70_ARAVE</name>
<accession>A0A4Y2QP70</accession>
<comment type="caution">
    <text evidence="1">The sequence shown here is derived from an EMBL/GenBank/DDBJ whole genome shotgun (WGS) entry which is preliminary data.</text>
</comment>
<dbReference type="Proteomes" id="UP000499080">
    <property type="component" value="Unassembled WGS sequence"/>
</dbReference>
<gene>
    <name evidence="1" type="ORF">AVEN_161965_1</name>
</gene>
<protein>
    <submittedName>
        <fullName evidence="1">Uncharacterized protein</fullName>
    </submittedName>
</protein>
<evidence type="ECO:0000313" key="1">
    <source>
        <dbReference type="EMBL" id="GBN65164.1"/>
    </source>
</evidence>